<dbReference type="InterPro" id="IPR002372">
    <property type="entry name" value="PQQ_rpt_dom"/>
</dbReference>
<feature type="compositionally biased region" description="Polar residues" evidence="1">
    <location>
        <begin position="194"/>
        <end position="212"/>
    </location>
</feature>
<dbReference type="EMBL" id="AOLZ01000033">
    <property type="protein sequence ID" value="EMA34021.1"/>
    <property type="molecule type" value="Genomic_DNA"/>
</dbReference>
<dbReference type="RefSeq" id="WP_007141402.1">
    <property type="nucleotide sequence ID" value="NZ_AOLZ01000033.1"/>
</dbReference>
<evidence type="ECO:0000313" key="4">
    <source>
        <dbReference type="EMBL" id="EMA34021.1"/>
    </source>
</evidence>
<dbReference type="Proteomes" id="UP000011555">
    <property type="component" value="Unassembled WGS sequence"/>
</dbReference>
<dbReference type="STRING" id="358396.CHINAEXTREME_05120"/>
<feature type="region of interest" description="Disordered" evidence="1">
    <location>
        <begin position="170"/>
        <end position="224"/>
    </location>
</feature>
<protein>
    <submittedName>
        <fullName evidence="3 4">Pyrrolo-quinoline quinone</fullName>
    </submittedName>
</protein>
<dbReference type="InterPro" id="IPR011047">
    <property type="entry name" value="Quinoprotein_ADH-like_sf"/>
</dbReference>
<proteinExistence type="predicted"/>
<dbReference type="eggNOG" id="arCOG02482">
    <property type="taxonomic scope" value="Archaea"/>
</dbReference>
<sequence length="427" mass="44374">MTTWDQHKGDAHNGGVRRDLEGPLRVESAWTADLAGAVGSPVLDRDTVFVGTERGNWYALERESGRRRWVFETSGGPAATPVVARNRVYVATADGTVHALEAATGDEAWAAALPGADSSSLTVADGRLYVGHTAGTSAIALESGAGSVLEEPEGGTAEPGEIVWTHGTDAPVVGRPAVGDGGNGENRFGEPENANANANSLPDPTANPSSSAEPDVDLETGFDADFDRGSATSRVFVADEDGTVHALAAATGDEEWTAPTDGVATGGPTVADGLVYVADDDGTLLAMDADSGRAWFSYDIDAAFTGSATVLPDEETTFVGATDGYLHVTDTSFGRRKLRGWLFSKKGVGLDGPVSGSPVVVGDVVCVGDETGSLYGLDTADDCTHLWHFDTGTAVTATPAVGDRQLFVGTEDGRFHCLIWSDDDRRP</sequence>
<evidence type="ECO:0000313" key="3">
    <source>
        <dbReference type="EMBL" id="APW97188.1"/>
    </source>
</evidence>
<evidence type="ECO:0000313" key="6">
    <source>
        <dbReference type="Proteomes" id="UP000186547"/>
    </source>
</evidence>
<reference evidence="3" key="3">
    <citation type="submission" date="2017-01" db="EMBL/GenBank/DDBJ databases">
        <authorList>
            <person name="Mah S.A."/>
            <person name="Swanson W.J."/>
            <person name="Moy G.W."/>
            <person name="Vacquier V.D."/>
        </authorList>
    </citation>
    <scope>NUCLEOTIDE SEQUENCE</scope>
    <source>
        <strain evidence="3">AJ5</strain>
    </source>
</reference>
<dbReference type="PANTHER" id="PTHR34512">
    <property type="entry name" value="CELL SURFACE PROTEIN"/>
    <property type="match status" value="1"/>
</dbReference>
<reference evidence="4 5" key="2">
    <citation type="journal article" date="2014" name="PLoS Genet.">
        <title>Phylogenetically driven sequencing of extremely halophilic archaea reveals strategies for static and dynamic osmo-response.</title>
        <authorList>
            <person name="Becker E.A."/>
            <person name="Seitzer P.M."/>
            <person name="Tritt A."/>
            <person name="Larsen D."/>
            <person name="Krusor M."/>
            <person name="Yao A.I."/>
            <person name="Wu D."/>
            <person name="Madern D."/>
            <person name="Eisen J.A."/>
            <person name="Darling A.E."/>
            <person name="Facciotti M.T."/>
        </authorList>
    </citation>
    <scope>NUCLEOTIDE SEQUENCE [LARGE SCALE GENOMIC DNA]</scope>
    <source>
        <strain evidence="4 5">AJ5</strain>
    </source>
</reference>
<dbReference type="PATRIC" id="fig|358396.7.peg.1698"/>
<dbReference type="InterPro" id="IPR015943">
    <property type="entry name" value="WD40/YVTN_repeat-like_dom_sf"/>
</dbReference>
<reference evidence="3 6" key="1">
    <citation type="journal article" date="2011" name="J. Bacteriol.">
        <title>Genome sequence of Halobiforma lacisalsi AJ5, an extremely halophilic archaeon which harbors a bop gene.</title>
        <authorList>
            <person name="Jiang X."/>
            <person name="Wang S."/>
            <person name="Cheng H."/>
            <person name="Huo Y."/>
            <person name="Zhang X."/>
            <person name="Zhu X."/>
            <person name="Han X."/>
            <person name="Ni P."/>
            <person name="Wu M."/>
        </authorList>
    </citation>
    <scope>NUCLEOTIDE SEQUENCE [LARGE SCALE GENOMIC DNA]</scope>
    <source>
        <strain evidence="3 6">AJ5</strain>
    </source>
</reference>
<feature type="region of interest" description="Disordered" evidence="1">
    <location>
        <begin position="1"/>
        <end position="20"/>
    </location>
</feature>
<dbReference type="SMART" id="SM00564">
    <property type="entry name" value="PQQ"/>
    <property type="match status" value="5"/>
</dbReference>
<feature type="domain" description="Pyrrolo-quinoline quinone repeat" evidence="2">
    <location>
        <begin position="29"/>
        <end position="150"/>
    </location>
</feature>
<dbReference type="InterPro" id="IPR018391">
    <property type="entry name" value="PQQ_b-propeller_rpt"/>
</dbReference>
<evidence type="ECO:0000313" key="5">
    <source>
        <dbReference type="Proteomes" id="UP000011555"/>
    </source>
</evidence>
<evidence type="ECO:0000259" key="2">
    <source>
        <dbReference type="Pfam" id="PF13360"/>
    </source>
</evidence>
<dbReference type="Pfam" id="PF13360">
    <property type="entry name" value="PQQ_2"/>
    <property type="match status" value="2"/>
</dbReference>
<feature type="compositionally biased region" description="Acidic residues" evidence="1">
    <location>
        <begin position="214"/>
        <end position="224"/>
    </location>
</feature>
<gene>
    <name evidence="4" type="ORF">C445_08387</name>
    <name evidence="3" type="ORF">CHINAEXTREME_05120</name>
</gene>
<evidence type="ECO:0000256" key="1">
    <source>
        <dbReference type="SAM" id="MobiDB-lite"/>
    </source>
</evidence>
<dbReference type="KEGG" id="hlc:CHINAEXTREME05120"/>
<dbReference type="Gene3D" id="2.40.128.630">
    <property type="match status" value="1"/>
</dbReference>
<dbReference type="EMBL" id="CP019285">
    <property type="protein sequence ID" value="APW97188.1"/>
    <property type="molecule type" value="Genomic_DNA"/>
</dbReference>
<dbReference type="GeneID" id="30920482"/>
<dbReference type="AlphaFoldDB" id="M0LKH4"/>
<organism evidence="4 5">
    <name type="scientific">Natronobacterium lacisalsi AJ5</name>
    <dbReference type="NCBI Taxonomy" id="358396"/>
    <lineage>
        <taxon>Archaea</taxon>
        <taxon>Methanobacteriati</taxon>
        <taxon>Methanobacteriota</taxon>
        <taxon>Stenosarchaea group</taxon>
        <taxon>Halobacteria</taxon>
        <taxon>Halobacteriales</taxon>
        <taxon>Natrialbaceae</taxon>
        <taxon>Natronobacterium</taxon>
    </lineage>
</organism>
<keyword evidence="5" id="KW-1185">Reference proteome</keyword>
<name>M0LKH4_NATLA</name>
<feature type="domain" description="Pyrrolo-quinoline quinone repeat" evidence="2">
    <location>
        <begin position="216"/>
        <end position="418"/>
    </location>
</feature>
<accession>M0LKH4</accession>
<dbReference type="Proteomes" id="UP000186547">
    <property type="component" value="Chromosome"/>
</dbReference>
<dbReference type="Gene3D" id="2.130.10.10">
    <property type="entry name" value="YVTN repeat-like/Quinoprotein amine dehydrogenase"/>
    <property type="match status" value="2"/>
</dbReference>
<dbReference type="PANTHER" id="PTHR34512:SF30">
    <property type="entry name" value="OUTER MEMBRANE PROTEIN ASSEMBLY FACTOR BAMB"/>
    <property type="match status" value="1"/>
</dbReference>
<dbReference type="SUPFAM" id="SSF50998">
    <property type="entry name" value="Quinoprotein alcohol dehydrogenase-like"/>
    <property type="match status" value="2"/>
</dbReference>